<organism evidence="2 3">
    <name type="scientific">Candidatus Mediterraneibacter faecipullorum</name>
    <dbReference type="NCBI Taxonomy" id="2838670"/>
    <lineage>
        <taxon>Bacteria</taxon>
        <taxon>Bacillati</taxon>
        <taxon>Bacillota</taxon>
        <taxon>Clostridia</taxon>
        <taxon>Lachnospirales</taxon>
        <taxon>Lachnospiraceae</taxon>
        <taxon>Mediterraneibacter</taxon>
    </lineage>
</organism>
<dbReference type="GO" id="GO:0004252">
    <property type="term" value="F:serine-type endopeptidase activity"/>
    <property type="evidence" value="ECO:0007669"/>
    <property type="project" value="InterPro"/>
</dbReference>
<gene>
    <name evidence="2" type="ORF">H9758_00040</name>
</gene>
<comment type="caution">
    <text evidence="2">The sequence shown here is derived from an EMBL/GenBank/DDBJ whole genome shotgun (WGS) entry which is preliminary data.</text>
</comment>
<dbReference type="Gene3D" id="3.40.50.200">
    <property type="entry name" value="Peptidase S8/S53 domain"/>
    <property type="match status" value="1"/>
</dbReference>
<feature type="domain" description="Peptidase S8/S53" evidence="1">
    <location>
        <begin position="273"/>
        <end position="539"/>
    </location>
</feature>
<accession>A0A9D2SRE9</accession>
<dbReference type="Proteomes" id="UP000823890">
    <property type="component" value="Unassembled WGS sequence"/>
</dbReference>
<dbReference type="SUPFAM" id="SSF52743">
    <property type="entry name" value="Subtilisin-like"/>
    <property type="match status" value="1"/>
</dbReference>
<evidence type="ECO:0000259" key="1">
    <source>
        <dbReference type="Pfam" id="PF00082"/>
    </source>
</evidence>
<evidence type="ECO:0000313" key="2">
    <source>
        <dbReference type="EMBL" id="HJC32968.1"/>
    </source>
</evidence>
<dbReference type="GO" id="GO:0006508">
    <property type="term" value="P:proteolysis"/>
    <property type="evidence" value="ECO:0007669"/>
    <property type="project" value="InterPro"/>
</dbReference>
<dbReference type="EMBL" id="DWWO01000001">
    <property type="protein sequence ID" value="HJC32968.1"/>
    <property type="molecule type" value="Genomic_DNA"/>
</dbReference>
<dbReference type="InterPro" id="IPR036852">
    <property type="entry name" value="Peptidase_S8/S53_dom_sf"/>
</dbReference>
<name>A0A9D2SRE9_9FIRM</name>
<dbReference type="InterPro" id="IPR000209">
    <property type="entry name" value="Peptidase_S8/S53_dom"/>
</dbReference>
<protein>
    <submittedName>
        <fullName evidence="2">S8 family peptidase</fullName>
    </submittedName>
</protein>
<reference evidence="2" key="1">
    <citation type="journal article" date="2021" name="PeerJ">
        <title>Extensive microbial diversity within the chicken gut microbiome revealed by metagenomics and culture.</title>
        <authorList>
            <person name="Gilroy R."/>
            <person name="Ravi A."/>
            <person name="Getino M."/>
            <person name="Pursley I."/>
            <person name="Horton D.L."/>
            <person name="Alikhan N.F."/>
            <person name="Baker D."/>
            <person name="Gharbi K."/>
            <person name="Hall N."/>
            <person name="Watson M."/>
            <person name="Adriaenssens E.M."/>
            <person name="Foster-Nyarko E."/>
            <person name="Jarju S."/>
            <person name="Secka A."/>
            <person name="Antonio M."/>
            <person name="Oren A."/>
            <person name="Chaudhuri R.R."/>
            <person name="La Ragione R."/>
            <person name="Hildebrand F."/>
            <person name="Pallen M.J."/>
        </authorList>
    </citation>
    <scope>NUCLEOTIDE SEQUENCE</scope>
    <source>
        <strain evidence="2">ChiW19-954</strain>
    </source>
</reference>
<dbReference type="InterPro" id="IPR034074">
    <property type="entry name" value="Y4bN_pept_dom"/>
</dbReference>
<dbReference type="CDD" id="cd04847">
    <property type="entry name" value="Peptidases_S8_Subtilisin_like_2"/>
    <property type="match status" value="1"/>
</dbReference>
<proteinExistence type="predicted"/>
<dbReference type="Pfam" id="PF00082">
    <property type="entry name" value="Peptidase_S8"/>
    <property type="match status" value="1"/>
</dbReference>
<evidence type="ECO:0000313" key="3">
    <source>
        <dbReference type="Proteomes" id="UP000823890"/>
    </source>
</evidence>
<reference evidence="2" key="2">
    <citation type="submission" date="2021-04" db="EMBL/GenBank/DDBJ databases">
        <authorList>
            <person name="Gilroy R."/>
        </authorList>
    </citation>
    <scope>NUCLEOTIDE SEQUENCE</scope>
    <source>
        <strain evidence="2">ChiW19-954</strain>
    </source>
</reference>
<dbReference type="AlphaFoldDB" id="A0A9D2SRE9"/>
<sequence length="750" mass="85551">MNNILQLKGQFQKRENTGGGGPINLPKGKMVSAAHLRELIQQLKSVYRYWENRTEIGGTLVSAYYYHIVAKSNRLKTLLGEGSKSPNESVRGVRFIQEDDETKKHVFTHFVSRQIIQDTIEKLELALKIVERDYGDRISHDDIEAINKGRYKDKKPARTVFVKIIVDAYYLERFGVDQEYEKREITNDSIITIYKTGVDTISLLSKFGIDMINAEMLNDTTLRLTPDEIKILQDKAPYLIAMGVVDFSKISFDAPDYLKKEEQEKILSIPKPGNEPVIGVIDTQFDELVYFHEWVDYRKVIRDDIDLCPEDYIHGTEVSSIIVDGPSFNPNLDDGCGRFRVRHFGVSVAKGFSSFTILKMIRNIVMENPDIKVWNLSLGSAMEIHENFISPEAAELDRIQSEYDVIFVIAGTNKPKNEKKKDMRIGAPADSLNSLVVNAVDFHGRQSSYTRTGPVLSFFHKPDVSYYGGDGPDKIIVCDPLGKAYVTGTSFAAPWITRKIAYLIYVMGLNREVAKALIIDSAAGWKKSDIPTLNRTGYGIVPKRIEEILQSQDDEIRFIMTGTIEDFETYTYNIPVPQDVKGFPYFARATLAYFPKSDRNQGVDYTGTEMDIHFGRIQEKNGKPTIKSIDQNKQSEDGPIILYEEEARQMYRKWDNIKHIKEIVKSNARSRKVYGAGMWGLSIKTKERAQVKAGRGLQFGVVITLKEMNGVNRIDEFVKLCMMRGWIVNELIIENQIDIYIKAEEEIEFE</sequence>